<feature type="domain" description="D-alanyl-D-alanine carboxypeptidase-like core" evidence="3">
    <location>
        <begin position="96"/>
        <end position="228"/>
    </location>
</feature>
<dbReference type="SUPFAM" id="SSF55166">
    <property type="entry name" value="Hedgehog/DD-peptidase"/>
    <property type="match status" value="1"/>
</dbReference>
<sequence length="255" mass="28316">MRKQNKGLKLAMVLASLVIFGGIWYWFLSGSHINQMKKTEPKVQTTESTSTSTTTSQKDSDLPDVSTSDWNLVLVNREHLTEELSIDLTEVESIPVDSRIAQHLTDFLAAARTVEASETLVSGYRSVAEQAKLYTETLQEVMANDPSLTQEAAEAVVQATVQPAGASEHHTGLAVDMSNAAELNTSSEEVVAQIKALAPQYGFILRYEESKTAITGIGYEDWHWRYVGVESAKYMTEHNLSLEEYIALLQEQEKK</sequence>
<dbReference type="Gene3D" id="3.30.1380.10">
    <property type="match status" value="1"/>
</dbReference>
<name>A0ABV8CV35_9STRE</name>
<dbReference type="Pfam" id="PF02557">
    <property type="entry name" value="VanY"/>
    <property type="match status" value="1"/>
</dbReference>
<dbReference type="RefSeq" id="WP_380425681.1">
    <property type="nucleotide sequence ID" value="NZ_JBHRZV010000027.1"/>
</dbReference>
<keyword evidence="2" id="KW-0472">Membrane</keyword>
<keyword evidence="4" id="KW-0121">Carboxypeptidase</keyword>
<dbReference type="InterPro" id="IPR058193">
    <property type="entry name" value="VanY/YodJ_core_dom"/>
</dbReference>
<keyword evidence="4" id="KW-0645">Protease</keyword>
<keyword evidence="2" id="KW-0812">Transmembrane</keyword>
<comment type="caution">
    <text evidence="4">The sequence shown here is derived from an EMBL/GenBank/DDBJ whole genome shotgun (WGS) entry which is preliminary data.</text>
</comment>
<feature type="transmembrane region" description="Helical" evidence="2">
    <location>
        <begin position="7"/>
        <end position="27"/>
    </location>
</feature>
<evidence type="ECO:0000259" key="3">
    <source>
        <dbReference type="Pfam" id="PF02557"/>
    </source>
</evidence>
<accession>A0ABV8CV35</accession>
<dbReference type="GO" id="GO:0004180">
    <property type="term" value="F:carboxypeptidase activity"/>
    <property type="evidence" value="ECO:0007669"/>
    <property type="project" value="UniProtKB-KW"/>
</dbReference>
<evidence type="ECO:0000313" key="4">
    <source>
        <dbReference type="EMBL" id="MFC3927698.1"/>
    </source>
</evidence>
<keyword evidence="5" id="KW-1185">Reference proteome</keyword>
<gene>
    <name evidence="4" type="ORF">ACFORF_03550</name>
</gene>
<evidence type="ECO:0000256" key="2">
    <source>
        <dbReference type="SAM" id="Phobius"/>
    </source>
</evidence>
<evidence type="ECO:0000313" key="5">
    <source>
        <dbReference type="Proteomes" id="UP001595807"/>
    </source>
</evidence>
<dbReference type="EC" id="3.4.17.-" evidence="4"/>
<dbReference type="InterPro" id="IPR052179">
    <property type="entry name" value="DD-CPase-like"/>
</dbReference>
<keyword evidence="4" id="KW-0378">Hydrolase</keyword>
<reference evidence="5" key="1">
    <citation type="journal article" date="2019" name="Int. J. Syst. Evol. Microbiol.">
        <title>The Global Catalogue of Microorganisms (GCM) 10K type strain sequencing project: providing services to taxonomists for standard genome sequencing and annotation.</title>
        <authorList>
            <consortium name="The Broad Institute Genomics Platform"/>
            <consortium name="The Broad Institute Genome Sequencing Center for Infectious Disease"/>
            <person name="Wu L."/>
            <person name="Ma J."/>
        </authorList>
    </citation>
    <scope>NUCLEOTIDE SEQUENCE [LARGE SCALE GENOMIC DNA]</scope>
    <source>
        <strain evidence="5">CCUG 67170</strain>
    </source>
</reference>
<dbReference type="EMBL" id="JBHRZV010000027">
    <property type="protein sequence ID" value="MFC3927698.1"/>
    <property type="molecule type" value="Genomic_DNA"/>
</dbReference>
<organism evidence="4 5">
    <name type="scientific">Streptococcus caprae</name>
    <dbReference type="NCBI Taxonomy" id="1640501"/>
    <lineage>
        <taxon>Bacteria</taxon>
        <taxon>Bacillati</taxon>
        <taxon>Bacillota</taxon>
        <taxon>Bacilli</taxon>
        <taxon>Lactobacillales</taxon>
        <taxon>Streptococcaceae</taxon>
        <taxon>Streptococcus</taxon>
    </lineage>
</organism>
<protein>
    <submittedName>
        <fullName evidence="4">M15 family metallopeptidase</fullName>
        <ecNumber evidence="4">3.4.17.-</ecNumber>
    </submittedName>
</protein>
<dbReference type="Proteomes" id="UP001595807">
    <property type="component" value="Unassembled WGS sequence"/>
</dbReference>
<keyword evidence="2" id="KW-1133">Transmembrane helix</keyword>
<feature type="region of interest" description="Disordered" evidence="1">
    <location>
        <begin position="39"/>
        <end position="64"/>
    </location>
</feature>
<evidence type="ECO:0000256" key="1">
    <source>
        <dbReference type="SAM" id="MobiDB-lite"/>
    </source>
</evidence>
<feature type="compositionally biased region" description="Low complexity" evidence="1">
    <location>
        <begin position="45"/>
        <end position="56"/>
    </location>
</feature>
<dbReference type="InterPro" id="IPR003709">
    <property type="entry name" value="VanY-like_core_dom"/>
</dbReference>
<dbReference type="CDD" id="cd14852">
    <property type="entry name" value="LD-carboxypeptidase"/>
    <property type="match status" value="1"/>
</dbReference>
<dbReference type="PANTHER" id="PTHR34385">
    <property type="entry name" value="D-ALANYL-D-ALANINE CARBOXYPEPTIDASE"/>
    <property type="match status" value="1"/>
</dbReference>
<proteinExistence type="predicted"/>
<dbReference type="PANTHER" id="PTHR34385:SF1">
    <property type="entry name" value="PEPTIDOGLYCAN L-ALANYL-D-GLUTAMATE ENDOPEPTIDASE CWLK"/>
    <property type="match status" value="1"/>
</dbReference>
<dbReference type="InterPro" id="IPR009045">
    <property type="entry name" value="Zn_M74/Hedgehog-like"/>
</dbReference>